<evidence type="ECO:0000259" key="3">
    <source>
        <dbReference type="Pfam" id="PF18810"/>
    </source>
</evidence>
<dbReference type="Pfam" id="PF04233">
    <property type="entry name" value="Phage_Mu_F"/>
    <property type="match status" value="1"/>
</dbReference>
<feature type="region of interest" description="Disordered" evidence="1">
    <location>
        <begin position="277"/>
        <end position="296"/>
    </location>
</feature>
<feature type="domain" description="Phage-Barnase-EndoU-ColicinE5/D-RelE like nuclease 2" evidence="3">
    <location>
        <begin position="371"/>
        <end position="522"/>
    </location>
</feature>
<proteinExistence type="predicted"/>
<dbReference type="Pfam" id="PF18810">
    <property type="entry name" value="PBECR2"/>
    <property type="match status" value="1"/>
</dbReference>
<evidence type="ECO:0000256" key="1">
    <source>
        <dbReference type="SAM" id="MobiDB-lite"/>
    </source>
</evidence>
<evidence type="ECO:0000259" key="2">
    <source>
        <dbReference type="Pfam" id="PF04233"/>
    </source>
</evidence>
<dbReference type="STRING" id="1545044.SAMN05444276_101696"/>
<keyword evidence="5" id="KW-1185">Reference proteome</keyword>
<dbReference type="InterPro" id="IPR006528">
    <property type="entry name" value="Phage_head_morphogenesis_dom"/>
</dbReference>
<dbReference type="OrthoDB" id="9813502at2"/>
<dbReference type="EMBL" id="FNNA01000001">
    <property type="protein sequence ID" value="SDW33827.1"/>
    <property type="molecule type" value="Genomic_DNA"/>
</dbReference>
<protein>
    <submittedName>
        <fullName evidence="4">Phage Mu protein F like protein</fullName>
    </submittedName>
</protein>
<sequence length="524" mass="58699">MKHVCFAEPDDPISRLTDQLMARLHPIFRRRFDQLAAAVDQDTASGAGDRLLDLAASWSPKASAHLLGDAMELAALLGADSVSDDEPAARFGVEATGQTFREQAEFIRQKRPALTKAWTDALYGRHDRDFVVAGIAELAPLEEVYSAVKSAAETWDRRTFNLEMAEIIRKYGLSDREPQKWGAWRMRTIFETNLRTSYAAGRLKQMRDPAVLKMRPYWQYRHAENRLPKRPREQHVQWDGLVLMHDDPWWTAHYPPNDWLCSCGVRNLSQRNLEALGKSGPDAAPPSRTVLKPDPRGGFAAVPEGIGFGWDYMPGELWQRGLVPSAAPPPGVIAYDEDTGPPLPLDDLLAAGRDFKGKPAAPGAEEEAIAAFLKRFGIGPGGVAWHQDQAGNVIPISEDLFRQRDGTGKEAKRARGPFTEMVAETIREPDEIWLGVSYKASPSDARDVSRKNKHGEWFLDLRYIRVGRVTDLTGDVTQIAQTAIFQMGNRTWEAATAFVPDRNKVPSPRGIKTKRYGRLLWKRK</sequence>
<gene>
    <name evidence="4" type="ORF">SAMN05444276_101696</name>
</gene>
<dbReference type="InterPro" id="IPR041110">
    <property type="entry name" value="PBECR2"/>
</dbReference>
<dbReference type="Proteomes" id="UP000182944">
    <property type="component" value="Unassembled WGS sequence"/>
</dbReference>
<dbReference type="RefSeq" id="WP_052176086.1">
    <property type="nucleotide sequence ID" value="NZ_FNNA01000001.1"/>
</dbReference>
<reference evidence="5" key="1">
    <citation type="submission" date="2016-10" db="EMBL/GenBank/DDBJ databases">
        <authorList>
            <person name="Varghese N."/>
            <person name="Submissions S."/>
        </authorList>
    </citation>
    <scope>NUCLEOTIDE SEQUENCE [LARGE SCALE GENOMIC DNA]</scope>
    <source>
        <strain evidence="5">DSM 29303</strain>
    </source>
</reference>
<accession>A0A1H2SQL5</accession>
<organism evidence="4 5">
    <name type="scientific">Paracoccus sanguinis</name>
    <dbReference type="NCBI Taxonomy" id="1545044"/>
    <lineage>
        <taxon>Bacteria</taxon>
        <taxon>Pseudomonadati</taxon>
        <taxon>Pseudomonadota</taxon>
        <taxon>Alphaproteobacteria</taxon>
        <taxon>Rhodobacterales</taxon>
        <taxon>Paracoccaceae</taxon>
        <taxon>Paracoccus</taxon>
    </lineage>
</organism>
<evidence type="ECO:0000313" key="4">
    <source>
        <dbReference type="EMBL" id="SDW33827.1"/>
    </source>
</evidence>
<dbReference type="AlphaFoldDB" id="A0A1H2SQL5"/>
<name>A0A1H2SQL5_9RHOB</name>
<evidence type="ECO:0000313" key="5">
    <source>
        <dbReference type="Proteomes" id="UP000182944"/>
    </source>
</evidence>
<feature type="domain" description="Phage head morphogenesis" evidence="2">
    <location>
        <begin position="184"/>
        <end position="265"/>
    </location>
</feature>